<dbReference type="PANTHER" id="PTHR44167:SF31">
    <property type="entry name" value="PROTEIN CBG02007"/>
    <property type="match status" value="1"/>
</dbReference>
<dbReference type="Pfam" id="PF00069">
    <property type="entry name" value="Pkinase"/>
    <property type="match status" value="1"/>
</dbReference>
<evidence type="ECO:0000313" key="3">
    <source>
        <dbReference type="Proteomes" id="UP001470230"/>
    </source>
</evidence>
<organism evidence="2 3">
    <name type="scientific">Tritrichomonas musculus</name>
    <dbReference type="NCBI Taxonomy" id="1915356"/>
    <lineage>
        <taxon>Eukaryota</taxon>
        <taxon>Metamonada</taxon>
        <taxon>Parabasalia</taxon>
        <taxon>Tritrichomonadida</taxon>
        <taxon>Tritrichomonadidae</taxon>
        <taxon>Tritrichomonas</taxon>
    </lineage>
</organism>
<evidence type="ECO:0000259" key="1">
    <source>
        <dbReference type="PROSITE" id="PS50011"/>
    </source>
</evidence>
<dbReference type="PROSITE" id="PS00108">
    <property type="entry name" value="PROTEIN_KINASE_ST"/>
    <property type="match status" value="1"/>
</dbReference>
<proteinExistence type="predicted"/>
<protein>
    <recommendedName>
        <fullName evidence="1">Protein kinase domain-containing protein</fullName>
    </recommendedName>
</protein>
<name>A0ABR2JR28_9EUKA</name>
<reference evidence="2 3" key="1">
    <citation type="submission" date="2024-04" db="EMBL/GenBank/DDBJ databases">
        <title>Tritrichomonas musculus Genome.</title>
        <authorList>
            <person name="Alves-Ferreira E."/>
            <person name="Grigg M."/>
            <person name="Lorenzi H."/>
            <person name="Galac M."/>
        </authorList>
    </citation>
    <scope>NUCLEOTIDE SEQUENCE [LARGE SCALE GENOMIC DNA]</scope>
    <source>
        <strain evidence="2 3">EAF2021</strain>
    </source>
</reference>
<dbReference type="PROSITE" id="PS50011">
    <property type="entry name" value="PROTEIN_KINASE_DOM"/>
    <property type="match status" value="1"/>
</dbReference>
<dbReference type="InterPro" id="IPR008271">
    <property type="entry name" value="Ser/Thr_kinase_AS"/>
</dbReference>
<feature type="domain" description="Protein kinase" evidence="1">
    <location>
        <begin position="26"/>
        <end position="286"/>
    </location>
</feature>
<comment type="caution">
    <text evidence="2">The sequence shown here is derived from an EMBL/GenBank/DDBJ whole genome shotgun (WGS) entry which is preliminary data.</text>
</comment>
<keyword evidence="3" id="KW-1185">Reference proteome</keyword>
<dbReference type="PANTHER" id="PTHR44167">
    <property type="entry name" value="OVARIAN-SPECIFIC SERINE/THREONINE-PROTEIN KINASE LOK-RELATED"/>
    <property type="match status" value="1"/>
</dbReference>
<dbReference type="Gene3D" id="1.10.510.10">
    <property type="entry name" value="Transferase(Phosphotransferase) domain 1"/>
    <property type="match status" value="1"/>
</dbReference>
<evidence type="ECO:0000313" key="2">
    <source>
        <dbReference type="EMBL" id="KAK8880682.1"/>
    </source>
</evidence>
<dbReference type="EMBL" id="JAPFFF010000010">
    <property type="protein sequence ID" value="KAK8880682.1"/>
    <property type="molecule type" value="Genomic_DNA"/>
</dbReference>
<sequence length="313" mass="36742">MMHSEEQLIWNINTPAPPLNEVVNGYELKSELKKQTNSSYIYLGSKIGENQQKVFKFIKRKMYSIDRIANELEIMKSVDHPNILKIEDSFPYKEYECIVTDYKPLKSLHSLIVTKYHNGIPEEMCKKIMFQMLKTINYLHTNNIWHRDIKPDNFLVEDSSFDHPKILLADFGFAKQFKKNQLSREFLGTPEFCAPEMYNLLPYNNKVDIYSLGVTLFVMLTAKYPVVPANKNLNLCKEMVMNGQLNYQILEETCISFDGIDLIKKMCAFKDDERLTAEDAINHKWISSLMNEKNSKMKTKINYYQSESINFRF</sequence>
<dbReference type="InterPro" id="IPR000719">
    <property type="entry name" value="Prot_kinase_dom"/>
</dbReference>
<dbReference type="Gene3D" id="3.30.200.20">
    <property type="entry name" value="Phosphorylase Kinase, domain 1"/>
    <property type="match status" value="1"/>
</dbReference>
<gene>
    <name evidence="2" type="ORF">M9Y10_003366</name>
</gene>
<dbReference type="InterPro" id="IPR011009">
    <property type="entry name" value="Kinase-like_dom_sf"/>
</dbReference>
<dbReference type="SMART" id="SM00220">
    <property type="entry name" value="S_TKc"/>
    <property type="match status" value="1"/>
</dbReference>
<dbReference type="Proteomes" id="UP001470230">
    <property type="component" value="Unassembled WGS sequence"/>
</dbReference>
<accession>A0ABR2JR28</accession>
<dbReference type="SUPFAM" id="SSF56112">
    <property type="entry name" value="Protein kinase-like (PK-like)"/>
    <property type="match status" value="1"/>
</dbReference>